<organism evidence="1 2">
    <name type="scientific">Novipirellula galeiformis</name>
    <dbReference type="NCBI Taxonomy" id="2528004"/>
    <lineage>
        <taxon>Bacteria</taxon>
        <taxon>Pseudomonadati</taxon>
        <taxon>Planctomycetota</taxon>
        <taxon>Planctomycetia</taxon>
        <taxon>Pirellulales</taxon>
        <taxon>Pirellulaceae</taxon>
        <taxon>Novipirellula</taxon>
    </lineage>
</organism>
<keyword evidence="2" id="KW-1185">Reference proteome</keyword>
<evidence type="ECO:0000313" key="1">
    <source>
        <dbReference type="EMBL" id="TWU26535.1"/>
    </source>
</evidence>
<gene>
    <name evidence="1" type="ORF">Pla52o_03880</name>
</gene>
<protein>
    <submittedName>
        <fullName evidence="1">Uncharacterized protein</fullName>
    </submittedName>
</protein>
<dbReference type="EMBL" id="SJPT01000001">
    <property type="protein sequence ID" value="TWU26535.1"/>
    <property type="molecule type" value="Genomic_DNA"/>
</dbReference>
<dbReference type="AlphaFoldDB" id="A0A5C6CRQ0"/>
<sequence>MHAVKITTRSVSEGLNQAETIRVESKNKRWAQPCHRFDTESYNQLHLRKKRPQSLTPIPFLSKRSFV</sequence>
<accession>A0A5C6CRQ0</accession>
<comment type="caution">
    <text evidence="1">The sequence shown here is derived from an EMBL/GenBank/DDBJ whole genome shotgun (WGS) entry which is preliminary data.</text>
</comment>
<reference evidence="1 2" key="1">
    <citation type="submission" date="2019-02" db="EMBL/GenBank/DDBJ databases">
        <title>Deep-cultivation of Planctomycetes and their phenomic and genomic characterization uncovers novel biology.</title>
        <authorList>
            <person name="Wiegand S."/>
            <person name="Jogler M."/>
            <person name="Boedeker C."/>
            <person name="Pinto D."/>
            <person name="Vollmers J."/>
            <person name="Rivas-Marin E."/>
            <person name="Kohn T."/>
            <person name="Peeters S.H."/>
            <person name="Heuer A."/>
            <person name="Rast P."/>
            <person name="Oberbeckmann S."/>
            <person name="Bunk B."/>
            <person name="Jeske O."/>
            <person name="Meyerdierks A."/>
            <person name="Storesund J.E."/>
            <person name="Kallscheuer N."/>
            <person name="Luecker S."/>
            <person name="Lage O.M."/>
            <person name="Pohl T."/>
            <person name="Merkel B.J."/>
            <person name="Hornburger P."/>
            <person name="Mueller R.-W."/>
            <person name="Bruemmer F."/>
            <person name="Labrenz M."/>
            <person name="Spormann A.M."/>
            <person name="Op Den Camp H."/>
            <person name="Overmann J."/>
            <person name="Amann R."/>
            <person name="Jetten M.S.M."/>
            <person name="Mascher T."/>
            <person name="Medema M.H."/>
            <person name="Devos D.P."/>
            <person name="Kaster A.-K."/>
            <person name="Ovreas L."/>
            <person name="Rohde M."/>
            <person name="Galperin M.Y."/>
            <person name="Jogler C."/>
        </authorList>
    </citation>
    <scope>NUCLEOTIDE SEQUENCE [LARGE SCALE GENOMIC DNA]</scope>
    <source>
        <strain evidence="1 2">Pla52o</strain>
    </source>
</reference>
<dbReference type="Proteomes" id="UP000316304">
    <property type="component" value="Unassembled WGS sequence"/>
</dbReference>
<name>A0A5C6CRQ0_9BACT</name>
<proteinExistence type="predicted"/>
<evidence type="ECO:0000313" key="2">
    <source>
        <dbReference type="Proteomes" id="UP000316304"/>
    </source>
</evidence>